<accession>A0A7S3SIL1</accession>
<protein>
    <submittedName>
        <fullName evidence="2">Uncharacterized protein</fullName>
    </submittedName>
</protein>
<name>A0A7S3SIL1_9SPIT</name>
<proteinExistence type="predicted"/>
<feature type="signal peptide" evidence="1">
    <location>
        <begin position="1"/>
        <end position="16"/>
    </location>
</feature>
<evidence type="ECO:0000313" key="2">
    <source>
        <dbReference type="EMBL" id="CAE0555595.1"/>
    </source>
</evidence>
<organism evidence="2">
    <name type="scientific">Strombidinopsis acuminata</name>
    <dbReference type="NCBI Taxonomy" id="141414"/>
    <lineage>
        <taxon>Eukaryota</taxon>
        <taxon>Sar</taxon>
        <taxon>Alveolata</taxon>
        <taxon>Ciliophora</taxon>
        <taxon>Intramacronucleata</taxon>
        <taxon>Spirotrichea</taxon>
        <taxon>Choreotrichia</taxon>
        <taxon>Choreotrichida</taxon>
        <taxon>Strombidinopsidae</taxon>
        <taxon>Strombidinopsis</taxon>
    </lineage>
</organism>
<sequence>MLSGLLVAALSFSARGLSWHAAVGVPRASPLVLAETAADKLSFDEALAGVLAAAESAGSLQPVLDSWLDKVDEMFVPTLASRLEAVSSQEAPDMDEVARLSALLGAIERRSLDKFTEARDQLQDLLGAGEINAMDARLCKMISTGKLDAGFLYVLHKNMDDARSEGDDQLLKLLTHIHTRTEEELEKRTPPGLALLHKLTRTTDAALRGRILRHYLVPQGTVKLPDGTQMPLDTPAPALVPPTEFAQAVYGALDKVLAMPIDRSAIASTVEEVRTVAKEARAVIEESYSTEDLDAFTNTLTPIFERARSS</sequence>
<keyword evidence="1" id="KW-0732">Signal</keyword>
<gene>
    <name evidence="2" type="ORF">SACU0126_LOCUS14579</name>
</gene>
<reference evidence="2" key="1">
    <citation type="submission" date="2021-01" db="EMBL/GenBank/DDBJ databases">
        <authorList>
            <person name="Corre E."/>
            <person name="Pelletier E."/>
            <person name="Niang G."/>
            <person name="Scheremetjew M."/>
            <person name="Finn R."/>
            <person name="Kale V."/>
            <person name="Holt S."/>
            <person name="Cochrane G."/>
            <person name="Meng A."/>
            <person name="Brown T."/>
            <person name="Cohen L."/>
        </authorList>
    </citation>
    <scope>NUCLEOTIDE SEQUENCE</scope>
    <source>
        <strain evidence="2">SPMC142</strain>
    </source>
</reference>
<feature type="chain" id="PRO_5031394089" evidence="1">
    <location>
        <begin position="17"/>
        <end position="310"/>
    </location>
</feature>
<dbReference type="EMBL" id="HBIQ01045981">
    <property type="protein sequence ID" value="CAE0555595.1"/>
    <property type="molecule type" value="Transcribed_RNA"/>
</dbReference>
<evidence type="ECO:0000256" key="1">
    <source>
        <dbReference type="SAM" id="SignalP"/>
    </source>
</evidence>
<dbReference type="AlphaFoldDB" id="A0A7S3SIL1"/>